<dbReference type="AlphaFoldDB" id="A0A840LGT1"/>
<feature type="region of interest" description="Disordered" evidence="2">
    <location>
        <begin position="258"/>
        <end position="277"/>
    </location>
</feature>
<dbReference type="RefSeq" id="WP_184304090.1">
    <property type="nucleotide sequence ID" value="NZ_JACHLP010000011.1"/>
</dbReference>
<dbReference type="Proteomes" id="UP000562027">
    <property type="component" value="Unassembled WGS sequence"/>
</dbReference>
<reference evidence="4 5" key="1">
    <citation type="submission" date="2020-08" db="EMBL/GenBank/DDBJ databases">
        <title>Functional genomics of gut bacteria from endangered species of beetles.</title>
        <authorList>
            <person name="Carlos-Shanley C."/>
        </authorList>
    </citation>
    <scope>NUCLEOTIDE SEQUENCE [LARGE SCALE GENOMIC DNA]</scope>
    <source>
        <strain evidence="4 5">S00239</strain>
    </source>
</reference>
<comment type="caution">
    <text evidence="4">The sequence shown here is derived from an EMBL/GenBank/DDBJ whole genome shotgun (WGS) entry which is preliminary data.</text>
</comment>
<evidence type="ECO:0000256" key="3">
    <source>
        <dbReference type="SAM" id="SignalP"/>
    </source>
</evidence>
<feature type="signal peptide" evidence="3">
    <location>
        <begin position="1"/>
        <end position="24"/>
    </location>
</feature>
<feature type="coiled-coil region" evidence="1">
    <location>
        <begin position="386"/>
        <end position="413"/>
    </location>
</feature>
<dbReference type="Gene3D" id="1.20.1600.10">
    <property type="entry name" value="Outer membrane efflux proteins (OEP)"/>
    <property type="match status" value="1"/>
</dbReference>
<evidence type="ECO:0000313" key="5">
    <source>
        <dbReference type="Proteomes" id="UP000562027"/>
    </source>
</evidence>
<dbReference type="InterPro" id="IPR010131">
    <property type="entry name" value="MdtP/NodT-like"/>
</dbReference>
<feature type="chain" id="PRO_5032557838" evidence="3">
    <location>
        <begin position="25"/>
        <end position="415"/>
    </location>
</feature>
<evidence type="ECO:0000256" key="1">
    <source>
        <dbReference type="SAM" id="Coils"/>
    </source>
</evidence>
<dbReference type="PANTHER" id="PTHR30203">
    <property type="entry name" value="OUTER MEMBRANE CATION EFFLUX PROTEIN"/>
    <property type="match status" value="1"/>
</dbReference>
<organism evidence="4 5">
    <name type="scientific">Roseateles oligotrophus</name>
    <dbReference type="NCBI Taxonomy" id="1769250"/>
    <lineage>
        <taxon>Bacteria</taxon>
        <taxon>Pseudomonadati</taxon>
        <taxon>Pseudomonadota</taxon>
        <taxon>Betaproteobacteria</taxon>
        <taxon>Burkholderiales</taxon>
        <taxon>Sphaerotilaceae</taxon>
        <taxon>Roseateles</taxon>
    </lineage>
</organism>
<keyword evidence="1" id="KW-0175">Coiled coil</keyword>
<evidence type="ECO:0000313" key="4">
    <source>
        <dbReference type="EMBL" id="MBB4845813.1"/>
    </source>
</evidence>
<gene>
    <name evidence="4" type="ORF">HNP55_004365</name>
</gene>
<dbReference type="EMBL" id="JACHLP010000011">
    <property type="protein sequence ID" value="MBB4845813.1"/>
    <property type="molecule type" value="Genomic_DNA"/>
</dbReference>
<protein>
    <submittedName>
        <fullName evidence="4">Outer membrane protein TolC</fullName>
    </submittedName>
</protein>
<keyword evidence="3" id="KW-0732">Signal</keyword>
<dbReference type="PANTHER" id="PTHR30203:SF24">
    <property type="entry name" value="BLR4935 PROTEIN"/>
    <property type="match status" value="1"/>
</dbReference>
<sequence length="415" mass="43988">MKPSLRFSLACALAGGVPGCPALAQPATPVAATVAPARFTMAQALDAAWARSLESAEASGRQRQAEAQQRVAGSWLAGAPTLEWSQREGRGAAAAGSRETEIGLALPLWRLGQAQQNAQAAQAESDWAAAAERAARLRLAAQLREQAGRLRLAEADARQAARQRQLLEELGGDVERRVQAGDLAPADAMAARAEMLSARTLEAEAQQSLATQRSAWALLSGAPTLPEPEPIAAGEDAALEQHAEAQLAEAAVQRSRQRVKEVQAQRGSPPELGLGWRQERPGLGQAQQHSLALSLRLPLGQDPHSQPRLAAALAEQDLALLQQQRLRPQLEAELALARGQLSAVTLQLEAESERARLLSERARLLKKSFQAGESALPELLRALSAAAQAEAGAARQQAALAQARARLQQALGQLP</sequence>
<evidence type="ECO:0000256" key="2">
    <source>
        <dbReference type="SAM" id="MobiDB-lite"/>
    </source>
</evidence>
<keyword evidence="5" id="KW-1185">Reference proteome</keyword>
<dbReference type="GO" id="GO:0015562">
    <property type="term" value="F:efflux transmembrane transporter activity"/>
    <property type="evidence" value="ECO:0007669"/>
    <property type="project" value="InterPro"/>
</dbReference>
<dbReference type="SUPFAM" id="SSF56954">
    <property type="entry name" value="Outer membrane efflux proteins (OEP)"/>
    <property type="match status" value="1"/>
</dbReference>
<accession>A0A840LGT1</accession>
<name>A0A840LGT1_9BURK</name>
<proteinExistence type="predicted"/>